<organism evidence="2 3">
    <name type="scientific">Desulfosporosinus acididurans</name>
    <dbReference type="NCBI Taxonomy" id="476652"/>
    <lineage>
        <taxon>Bacteria</taxon>
        <taxon>Bacillati</taxon>
        <taxon>Bacillota</taxon>
        <taxon>Clostridia</taxon>
        <taxon>Eubacteriales</taxon>
        <taxon>Desulfitobacteriaceae</taxon>
        <taxon>Desulfosporosinus</taxon>
    </lineage>
</organism>
<dbReference type="Proteomes" id="UP000036356">
    <property type="component" value="Unassembled WGS sequence"/>
</dbReference>
<gene>
    <name evidence="2" type="ORF">DEAC_c07840</name>
</gene>
<reference evidence="2 3" key="1">
    <citation type="submission" date="2015-06" db="EMBL/GenBank/DDBJ databases">
        <title>Draft genome of the moderately acidophilic sulfate reducer Candidatus Desulfosporosinus acididurans strain M1.</title>
        <authorList>
            <person name="Poehlein A."/>
            <person name="Petzsch P."/>
            <person name="Johnson B.D."/>
            <person name="Schloemann M."/>
            <person name="Daniel R."/>
            <person name="Muehling M."/>
        </authorList>
    </citation>
    <scope>NUCLEOTIDE SEQUENCE [LARGE SCALE GENOMIC DNA]</scope>
    <source>
        <strain evidence="2 3">M1</strain>
    </source>
</reference>
<dbReference type="STRING" id="476652.DEAC_c07840"/>
<sequence length="442" mass="47972">MPMYSIGIRKGFFRSPGSRSLYLEGEFLKEYKDKAEQNLEVGSFMSIEKTYAEINAKIKTGKAVVVTAEELIALVEEKGLTEATREVDVVTTGTFAPMCSSGAFLSFGHTKPRMKMQKVWLNGVSAYAGIAAVDAYLGAAELPEEDPLNSNFPGEFRYGGGHVIQDLVARKPVKLKAIAYGTNCYPRKSLETMITLDEINEAILFNPRNAYQNYNCAVNLTDRTVYTYMGMLKPQMGNANYSTSGELSPLLKDPHFKTIGVGTKIFLGGGVGYVAWNGTQHFPAMTNVDGKELGGAGGTLAVIGDLKQMSPKWLVGTSFLGYGATLSVGIGIPIPLLNEEITRYAAMKDEDLFAPIVDYGEAYPSFTPGNLGYVSYAELKSGKITVQGKEIQTSPLSSMPRAREVAATLKKWIQKGDFLLTEPVKSLPSPADGIVAHSIKEV</sequence>
<dbReference type="EMBL" id="LDZY01000002">
    <property type="protein sequence ID" value="KLU67569.1"/>
    <property type="molecule type" value="Genomic_DNA"/>
</dbReference>
<proteinExistence type="predicted"/>
<evidence type="ECO:0000313" key="3">
    <source>
        <dbReference type="Proteomes" id="UP000036356"/>
    </source>
</evidence>
<dbReference type="Pfam" id="PF01837">
    <property type="entry name" value="HcyBio"/>
    <property type="match status" value="1"/>
</dbReference>
<comment type="caution">
    <text evidence="2">The sequence shown here is derived from an EMBL/GenBank/DDBJ whole genome shotgun (WGS) entry which is preliminary data.</text>
</comment>
<dbReference type="AlphaFoldDB" id="A0A0J1FVY0"/>
<evidence type="ECO:0000313" key="2">
    <source>
        <dbReference type="EMBL" id="KLU67569.1"/>
    </source>
</evidence>
<feature type="domain" description="Homocysteine biosynthesis enzyme sulfur-incorporation" evidence="1">
    <location>
        <begin position="63"/>
        <end position="420"/>
    </location>
</feature>
<dbReference type="InterPro" id="IPR002708">
    <property type="entry name" value="HcyBio"/>
</dbReference>
<dbReference type="PATRIC" id="fig|476652.3.peg.803"/>
<name>A0A0J1FVY0_9FIRM</name>
<evidence type="ECO:0000259" key="1">
    <source>
        <dbReference type="Pfam" id="PF01837"/>
    </source>
</evidence>
<protein>
    <recommendedName>
        <fullName evidence="1">Homocysteine biosynthesis enzyme sulfur-incorporation domain-containing protein</fullName>
    </recommendedName>
</protein>
<keyword evidence="3" id="KW-1185">Reference proteome</keyword>
<accession>A0A0J1FVY0</accession>